<dbReference type="Proteomes" id="UP001066276">
    <property type="component" value="Chromosome 6"/>
</dbReference>
<accession>A0AAV7QVK9</accession>
<organism evidence="1 2">
    <name type="scientific">Pleurodeles waltl</name>
    <name type="common">Iberian ribbed newt</name>
    <dbReference type="NCBI Taxonomy" id="8319"/>
    <lineage>
        <taxon>Eukaryota</taxon>
        <taxon>Metazoa</taxon>
        <taxon>Chordata</taxon>
        <taxon>Craniata</taxon>
        <taxon>Vertebrata</taxon>
        <taxon>Euteleostomi</taxon>
        <taxon>Amphibia</taxon>
        <taxon>Batrachia</taxon>
        <taxon>Caudata</taxon>
        <taxon>Salamandroidea</taxon>
        <taxon>Salamandridae</taxon>
        <taxon>Pleurodelinae</taxon>
        <taxon>Pleurodeles</taxon>
    </lineage>
</organism>
<reference evidence="1" key="1">
    <citation type="journal article" date="2022" name="bioRxiv">
        <title>Sequencing and chromosome-scale assembly of the giantPleurodeles waltlgenome.</title>
        <authorList>
            <person name="Brown T."/>
            <person name="Elewa A."/>
            <person name="Iarovenko S."/>
            <person name="Subramanian E."/>
            <person name="Araus A.J."/>
            <person name="Petzold A."/>
            <person name="Susuki M."/>
            <person name="Suzuki K.-i.T."/>
            <person name="Hayashi T."/>
            <person name="Toyoda A."/>
            <person name="Oliveira C."/>
            <person name="Osipova E."/>
            <person name="Leigh N.D."/>
            <person name="Simon A."/>
            <person name="Yun M.H."/>
        </authorList>
    </citation>
    <scope>NUCLEOTIDE SEQUENCE</scope>
    <source>
        <strain evidence="1">20211129_DDA</strain>
        <tissue evidence="1">Liver</tissue>
    </source>
</reference>
<dbReference type="AlphaFoldDB" id="A0AAV7QVK9"/>
<comment type="caution">
    <text evidence="1">The sequence shown here is derived from an EMBL/GenBank/DDBJ whole genome shotgun (WGS) entry which is preliminary data.</text>
</comment>
<evidence type="ECO:0000313" key="2">
    <source>
        <dbReference type="Proteomes" id="UP001066276"/>
    </source>
</evidence>
<name>A0AAV7QVK9_PLEWA</name>
<keyword evidence="2" id="KW-1185">Reference proteome</keyword>
<evidence type="ECO:0000313" key="1">
    <source>
        <dbReference type="EMBL" id="KAJ1143497.1"/>
    </source>
</evidence>
<gene>
    <name evidence="1" type="ORF">NDU88_009805</name>
</gene>
<dbReference type="EMBL" id="JANPWB010000010">
    <property type="protein sequence ID" value="KAJ1143497.1"/>
    <property type="molecule type" value="Genomic_DNA"/>
</dbReference>
<proteinExistence type="predicted"/>
<protein>
    <submittedName>
        <fullName evidence="1">Uncharacterized protein</fullName>
    </submittedName>
</protein>
<sequence length="88" mass="10000">MSADRKVSYVRPRYIPAWLEPSNKASTRAAAPEQDERFKLQAPKIGPLRQVPLEQTSQQLLNEPDSNNLVRTVSAFFPLSQMNFTVRA</sequence>